<dbReference type="EMBL" id="CAAJGR010000081">
    <property type="protein sequence ID" value="VHO03262.1"/>
    <property type="molecule type" value="Genomic_DNA"/>
</dbReference>
<dbReference type="GO" id="GO:0000160">
    <property type="term" value="P:phosphorelay signal transduction system"/>
    <property type="evidence" value="ECO:0007669"/>
    <property type="project" value="UniProtKB-KW"/>
</dbReference>
<dbReference type="Gene3D" id="3.40.50.2300">
    <property type="match status" value="1"/>
</dbReference>
<dbReference type="CDD" id="cd17546">
    <property type="entry name" value="REC_hyHK_CKI1_RcsC-like"/>
    <property type="match status" value="1"/>
</dbReference>
<dbReference type="GO" id="GO:0016301">
    <property type="term" value="F:kinase activity"/>
    <property type="evidence" value="ECO:0007669"/>
    <property type="project" value="UniProtKB-KW"/>
</dbReference>
<keyword evidence="1 3" id="KW-0597">Phosphoprotein</keyword>
<feature type="domain" description="Response regulatory" evidence="4">
    <location>
        <begin position="16"/>
        <end position="132"/>
    </location>
</feature>
<organism evidence="5">
    <name type="scientific">Rheinheimera sp. BAL341</name>
    <dbReference type="NCBI Taxonomy" id="1708203"/>
    <lineage>
        <taxon>Bacteria</taxon>
        <taxon>Pseudomonadati</taxon>
        <taxon>Pseudomonadota</taxon>
        <taxon>Gammaproteobacteria</taxon>
        <taxon>Chromatiales</taxon>
        <taxon>Chromatiaceae</taxon>
        <taxon>Rheinheimera</taxon>
    </lineage>
</organism>
<reference evidence="5" key="1">
    <citation type="submission" date="2019-04" db="EMBL/GenBank/DDBJ databases">
        <authorList>
            <person name="Brambilla D."/>
        </authorList>
    </citation>
    <scope>NUCLEOTIDE SEQUENCE</scope>
    <source>
        <strain evidence="5">BAL1</strain>
    </source>
</reference>
<dbReference type="Pfam" id="PF00072">
    <property type="entry name" value="Response_reg"/>
    <property type="match status" value="1"/>
</dbReference>
<keyword evidence="5" id="KW-0808">Transferase</keyword>
<keyword evidence="2" id="KW-0902">Two-component regulatory system</keyword>
<dbReference type="AlphaFoldDB" id="A0A486XNX3"/>
<evidence type="ECO:0000259" key="4">
    <source>
        <dbReference type="PROSITE" id="PS50110"/>
    </source>
</evidence>
<accession>A0A486XNX3</accession>
<name>A0A486XNX3_9GAMM</name>
<evidence type="ECO:0000256" key="3">
    <source>
        <dbReference type="PROSITE-ProRule" id="PRU00169"/>
    </source>
</evidence>
<proteinExistence type="predicted"/>
<sequence length="141" mass="15631">MLAQFYSNTVAAENIRLLVVDDNQTNLAFIQILLKDHPVQLSTASCGEEALSLCQQQQFELILLDIQLPDLHGTEVAARIRAQAGYATLPILAFTAHALSEEVESFLAAGMNDVIFKPLDAAKLQQILRWCSRVKHNNITN</sequence>
<dbReference type="PANTHER" id="PTHR45339:SF1">
    <property type="entry name" value="HYBRID SIGNAL TRANSDUCTION HISTIDINE KINASE J"/>
    <property type="match status" value="1"/>
</dbReference>
<evidence type="ECO:0000256" key="1">
    <source>
        <dbReference type="ARBA" id="ARBA00022553"/>
    </source>
</evidence>
<dbReference type="SMART" id="SM00448">
    <property type="entry name" value="REC"/>
    <property type="match status" value="1"/>
</dbReference>
<evidence type="ECO:0000313" key="5">
    <source>
        <dbReference type="EMBL" id="VHO03262.1"/>
    </source>
</evidence>
<dbReference type="PROSITE" id="PS50110">
    <property type="entry name" value="RESPONSE_REGULATORY"/>
    <property type="match status" value="1"/>
</dbReference>
<gene>
    <name evidence="5" type="ORF">BAL341_1315</name>
</gene>
<dbReference type="InterPro" id="IPR001789">
    <property type="entry name" value="Sig_transdc_resp-reg_receiver"/>
</dbReference>
<evidence type="ECO:0000256" key="2">
    <source>
        <dbReference type="ARBA" id="ARBA00023012"/>
    </source>
</evidence>
<keyword evidence="5" id="KW-0418">Kinase</keyword>
<protein>
    <submittedName>
        <fullName evidence="5">Sensory box histidine kinase/response regulator</fullName>
    </submittedName>
</protein>
<dbReference type="SUPFAM" id="SSF52172">
    <property type="entry name" value="CheY-like"/>
    <property type="match status" value="1"/>
</dbReference>
<dbReference type="PANTHER" id="PTHR45339">
    <property type="entry name" value="HYBRID SIGNAL TRANSDUCTION HISTIDINE KINASE J"/>
    <property type="match status" value="1"/>
</dbReference>
<dbReference type="InterPro" id="IPR011006">
    <property type="entry name" value="CheY-like_superfamily"/>
</dbReference>
<feature type="modified residue" description="4-aspartylphosphate" evidence="3">
    <location>
        <position position="65"/>
    </location>
</feature>